<dbReference type="PANTHER" id="PTHR13479:SF40">
    <property type="entry name" value="SMALL RIBOSOMAL SUBUNIT PROTEIN BS18M"/>
    <property type="match status" value="1"/>
</dbReference>
<dbReference type="InterPro" id="IPR036870">
    <property type="entry name" value="Ribosomal_bS18_sf"/>
</dbReference>
<evidence type="ECO:0000313" key="6">
    <source>
        <dbReference type="EMBL" id="PIS14809.1"/>
    </source>
</evidence>
<evidence type="ECO:0000256" key="5">
    <source>
        <dbReference type="RuleBase" id="RU003910"/>
    </source>
</evidence>
<evidence type="ECO:0000256" key="4">
    <source>
        <dbReference type="HAMAP-Rule" id="MF_00270"/>
    </source>
</evidence>
<dbReference type="HAMAP" id="MF_00270">
    <property type="entry name" value="Ribosomal_bS18"/>
    <property type="match status" value="1"/>
</dbReference>
<dbReference type="PRINTS" id="PR00974">
    <property type="entry name" value="RIBOSOMALS18"/>
</dbReference>
<keyword evidence="2 4" id="KW-0689">Ribosomal protein</keyword>
<reference evidence="7" key="1">
    <citation type="submission" date="2017-09" db="EMBL/GenBank/DDBJ databases">
        <title>Depth-based differentiation of microbial function through sediment-hosted aquifers and enrichment of novel symbionts in the deep terrestrial subsurface.</title>
        <authorList>
            <person name="Probst A.J."/>
            <person name="Ladd B."/>
            <person name="Jarett J.K."/>
            <person name="Geller-Mcgrath D.E."/>
            <person name="Sieber C.M.K."/>
            <person name="Emerson J.B."/>
            <person name="Anantharaman K."/>
            <person name="Thomas B.C."/>
            <person name="Malmstrom R."/>
            <person name="Stieglmeier M."/>
            <person name="Klingl A."/>
            <person name="Woyke T."/>
            <person name="Ryan C.M."/>
            <person name="Banfield J.F."/>
        </authorList>
    </citation>
    <scope>NUCLEOTIDE SEQUENCE [LARGE SCALE GENOMIC DNA]</scope>
</reference>
<dbReference type="Proteomes" id="UP000230775">
    <property type="component" value="Unassembled WGS sequence"/>
</dbReference>
<keyword evidence="4" id="KW-0699">rRNA-binding</keyword>
<dbReference type="EMBL" id="PEZI01000015">
    <property type="protein sequence ID" value="PIS14809.1"/>
    <property type="molecule type" value="Genomic_DNA"/>
</dbReference>
<dbReference type="InterPro" id="IPR001648">
    <property type="entry name" value="Ribosomal_bS18"/>
</dbReference>
<name>A0A2H0WSC3_9BACT</name>
<dbReference type="GO" id="GO:0070181">
    <property type="term" value="F:small ribosomal subunit rRNA binding"/>
    <property type="evidence" value="ECO:0007669"/>
    <property type="project" value="TreeGrafter"/>
</dbReference>
<evidence type="ECO:0000256" key="3">
    <source>
        <dbReference type="ARBA" id="ARBA00023274"/>
    </source>
</evidence>
<organism evidence="6 7">
    <name type="scientific">Candidatus Shapirobacteria bacterium CG09_land_8_20_14_0_10_39_12</name>
    <dbReference type="NCBI Taxonomy" id="1974885"/>
    <lineage>
        <taxon>Bacteria</taxon>
        <taxon>Candidatus Shapironibacteriota</taxon>
    </lineage>
</organism>
<sequence length="81" mass="9315">MFKKKPLLRKLKPVATNCPFCHSKTEPDFKQADLLRSYVSERGKIVGKDRTGLCTKHQGRVTVEIKRARFLALLPFTSQVR</sequence>
<keyword evidence="3 4" id="KW-0687">Ribonucleoprotein</keyword>
<gene>
    <name evidence="4 6" type="primary">rpsR</name>
    <name evidence="6" type="ORF">COT64_00670</name>
</gene>
<comment type="function">
    <text evidence="4">Binds as a heterodimer with protein bS6 to the central domain of the 16S rRNA, where it helps stabilize the platform of the 30S subunit.</text>
</comment>
<dbReference type="SUPFAM" id="SSF46911">
    <property type="entry name" value="Ribosomal protein S18"/>
    <property type="match status" value="1"/>
</dbReference>
<proteinExistence type="inferred from homology"/>
<keyword evidence="4" id="KW-0694">RNA-binding</keyword>
<comment type="similarity">
    <text evidence="1 4 5">Belongs to the bacterial ribosomal protein bS18 family.</text>
</comment>
<dbReference type="GO" id="GO:0003735">
    <property type="term" value="F:structural constituent of ribosome"/>
    <property type="evidence" value="ECO:0007669"/>
    <property type="project" value="InterPro"/>
</dbReference>
<protein>
    <recommendedName>
        <fullName evidence="4">Small ribosomal subunit protein bS18</fullName>
    </recommendedName>
</protein>
<dbReference type="Gene3D" id="4.10.640.10">
    <property type="entry name" value="Ribosomal protein S18"/>
    <property type="match status" value="1"/>
</dbReference>
<dbReference type="GO" id="GO:0006412">
    <property type="term" value="P:translation"/>
    <property type="evidence" value="ECO:0007669"/>
    <property type="project" value="UniProtKB-UniRule"/>
</dbReference>
<comment type="caution">
    <text evidence="6">The sequence shown here is derived from an EMBL/GenBank/DDBJ whole genome shotgun (WGS) entry which is preliminary data.</text>
</comment>
<dbReference type="Pfam" id="PF01084">
    <property type="entry name" value="Ribosomal_S18"/>
    <property type="match status" value="1"/>
</dbReference>
<evidence type="ECO:0000256" key="2">
    <source>
        <dbReference type="ARBA" id="ARBA00022980"/>
    </source>
</evidence>
<evidence type="ECO:0000256" key="1">
    <source>
        <dbReference type="ARBA" id="ARBA00005589"/>
    </source>
</evidence>
<accession>A0A2H0WSC3</accession>
<evidence type="ECO:0000313" key="7">
    <source>
        <dbReference type="Proteomes" id="UP000230775"/>
    </source>
</evidence>
<dbReference type="AlphaFoldDB" id="A0A2H0WSC3"/>
<comment type="subunit">
    <text evidence="4">Part of the 30S ribosomal subunit. Forms a tight heterodimer with protein bS6.</text>
</comment>
<dbReference type="GO" id="GO:0022627">
    <property type="term" value="C:cytosolic small ribosomal subunit"/>
    <property type="evidence" value="ECO:0007669"/>
    <property type="project" value="TreeGrafter"/>
</dbReference>
<dbReference type="NCBIfam" id="TIGR00165">
    <property type="entry name" value="S18"/>
    <property type="match status" value="1"/>
</dbReference>
<dbReference type="PANTHER" id="PTHR13479">
    <property type="entry name" value="30S RIBOSOMAL PROTEIN S18"/>
    <property type="match status" value="1"/>
</dbReference>